<feature type="coiled-coil region" evidence="1">
    <location>
        <begin position="1156"/>
        <end position="1201"/>
    </location>
</feature>
<reference evidence="5" key="1">
    <citation type="submission" date="2016-11" db="EMBL/GenBank/DDBJ databases">
        <authorList>
            <person name="Varghese N."/>
            <person name="Submissions S."/>
        </authorList>
    </citation>
    <scope>NUCLEOTIDE SEQUENCE [LARGE SCALE GENOMIC DNA]</scope>
    <source>
        <strain evidence="5">DSM 19055</strain>
    </source>
</reference>
<keyword evidence="1" id="KW-0175">Coiled coil</keyword>
<evidence type="ECO:0000313" key="4">
    <source>
        <dbReference type="EMBL" id="SHH95912.1"/>
    </source>
</evidence>
<gene>
    <name evidence="4" type="ORF">SAMN05421866_0040</name>
</gene>
<dbReference type="Proteomes" id="UP000184047">
    <property type="component" value="Unassembled WGS sequence"/>
</dbReference>
<feature type="region of interest" description="Disordered" evidence="2">
    <location>
        <begin position="87"/>
        <end position="137"/>
    </location>
</feature>
<dbReference type="Pfam" id="PF20155">
    <property type="entry name" value="TMP_3"/>
    <property type="match status" value="1"/>
</dbReference>
<dbReference type="STRING" id="421058.SAMN05421866_0040"/>
<name>A0A1M5X8E1_9FLAO</name>
<dbReference type="RefSeq" id="WP_073066974.1">
    <property type="nucleotide sequence ID" value="NZ_FQWT01000010.1"/>
</dbReference>
<dbReference type="InterPro" id="IPR013491">
    <property type="entry name" value="Tape_meas_N"/>
</dbReference>
<evidence type="ECO:0000259" key="3">
    <source>
        <dbReference type="Pfam" id="PF20155"/>
    </source>
</evidence>
<protein>
    <submittedName>
        <fullName evidence="4">Tape measure domain-containing protein</fullName>
    </submittedName>
</protein>
<sequence length="1406" mass="159046">MGSNDVLAVIQARKSVDELRLIEAEGKKVVKMFKDMVTQSNLINRSLNTGRLREFNAALQELNSTTQQHATLERQLAAALERTARLEHQQAQLATEQARTRREVSRATTEESRARQQLAREAQQEARQTRDSNSVHAQFTRQVREARDRAREYGTQIRNLREGVRAGTVSAREYSQQYPELVRRFREARNEGIRLQRQLNNINQSTLPASQRFGALKGRIMDIVKALGLVNVAQNVAGYFYQMGEKAYETSKKLDTLRLSQKTVFETNDEVYKQNDFLTKTAERYGIEILGLSDAYTKFAASAKDTYLEGQRSQTIFDAVTRSSALLGVNTEDTTGILRALGQMMSKGKVQAEELRGQLGDRMAGAFKLFADGMGVSTAQLDKMLKDGEVLADDVLPKFAEQLNKKYSLGIGEEIQTQAAATNRAANAWVAFVDGIEQGSGAISKSVISVSTAFTRMLEMLTPNKEVTIIEKEQAELNMLGYELKKNFNDEKKRKEILEEITKINPFFLNGLDKENLTLESIGNQLRIVNEQYVQKIALEKAGEKIKELVEDQAQAYIYLNKVFSENIVVYNGMNEVTKKTLEDFKNGSIGYWDALAKINKNTKAFTKENDTARDMLNQMNSIIAQGTLNFDGFNRGIDGNRIAIKNATAEYNSLVNMFDKMLGKQKQLVFMNGLTSKSFDGMGKEQINRFKEANEIIQQATLKGEKFALVRNVWRAQNAKGGWFTTNKKADDWFLEDGMLKKREKSKGIEKVEKPKPYTGAKLDGYQKDKMNTLQAERDTSIAYLTQQQNEGLINEQQFQEKRIEIIKGYTAKVQAYLKGTNAKEKQVEGAAILKASSEIKSSLKEQYDYFQKEAENTFQMSQNIFERQATALENDDYLTNTERLDKQIELDGKILESTTQFYEDQIALAKRLNQDVLSVERKRDEEIGKIQDARSEKIRSKIEARIKDLETESANATFKENVTFEEQKRLILSSKKLSNEEKTYRISLLEIDNQIKQNNLKIAELKALKAEYDLKVAMADLQGQKSPEFANKSLEAENQIKSLETNNTELNNDAKNLVSEKTQALRDAVTQGFKTIGFEQLADAYSATMIRLKNDTASWKDYAVLAATAVLESLSKLNEKQKEKTLANLDEQLKYSQETADQETEFINGRLEQLNALEDLTTEQMDERSRLEAEAMVVKEQQRQREKLIETQKAKAEQKAAAQQALINGALGATTSLAQYGFNPAGIIAAALALAFGVAQSVSIMSKDPTPKYWKGRQRGPAEWAWRDEQGAELHTDKYDRIKSFGSNSGAKLTWLDEGDKIYTANQTKDILKTMGPNTKIGHRLIKKSIQQSLQVPYVNIINKTEDNSEKISRLIAKEVRKAQRDLGTTSIRKENGRIIKERPGYVSRVVGTYDLKTGEETWI</sequence>
<feature type="compositionally biased region" description="Basic and acidic residues" evidence="2">
    <location>
        <begin position="98"/>
        <end position="114"/>
    </location>
</feature>
<accession>A0A1M5X8E1</accession>
<keyword evidence="5" id="KW-1185">Reference proteome</keyword>
<dbReference type="OrthoDB" id="1050541at2"/>
<evidence type="ECO:0000256" key="1">
    <source>
        <dbReference type="SAM" id="Coils"/>
    </source>
</evidence>
<dbReference type="NCBIfam" id="TIGR02675">
    <property type="entry name" value="tape_meas_nterm"/>
    <property type="match status" value="1"/>
</dbReference>
<proteinExistence type="predicted"/>
<feature type="domain" description="Tape measure protein N-terminal" evidence="3">
    <location>
        <begin position="246"/>
        <end position="437"/>
    </location>
</feature>
<feature type="coiled-coil region" evidence="1">
    <location>
        <begin position="993"/>
        <end position="1069"/>
    </location>
</feature>
<feature type="coiled-coil region" evidence="1">
    <location>
        <begin position="171"/>
        <end position="205"/>
    </location>
</feature>
<organism evidence="4 5">
    <name type="scientific">Chryseobacterium oranimense</name>
    <dbReference type="NCBI Taxonomy" id="421058"/>
    <lineage>
        <taxon>Bacteria</taxon>
        <taxon>Pseudomonadati</taxon>
        <taxon>Bacteroidota</taxon>
        <taxon>Flavobacteriia</taxon>
        <taxon>Flavobacteriales</taxon>
        <taxon>Weeksellaceae</taxon>
        <taxon>Chryseobacterium group</taxon>
        <taxon>Chryseobacterium</taxon>
    </lineage>
</organism>
<evidence type="ECO:0000256" key="2">
    <source>
        <dbReference type="SAM" id="MobiDB-lite"/>
    </source>
</evidence>
<dbReference type="EMBL" id="FQWT01000010">
    <property type="protein sequence ID" value="SHH95912.1"/>
    <property type="molecule type" value="Genomic_DNA"/>
</dbReference>
<evidence type="ECO:0000313" key="5">
    <source>
        <dbReference type="Proteomes" id="UP000184047"/>
    </source>
</evidence>